<gene>
    <name evidence="1" type="ORF">Sjap_016963</name>
</gene>
<dbReference type="EMBL" id="JBBNAE010000007">
    <property type="protein sequence ID" value="KAK9108903.1"/>
    <property type="molecule type" value="Genomic_DNA"/>
</dbReference>
<comment type="caution">
    <text evidence="1">The sequence shown here is derived from an EMBL/GenBank/DDBJ whole genome shotgun (WGS) entry which is preliminary data.</text>
</comment>
<proteinExistence type="predicted"/>
<sequence length="72" mass="8335">MKCLAKLGLHQMRAFLLPGGLGQARLYRKAIKVIDFVCRFREDPTSRIFNSVLDVLVKEILIQRKSFLGRRC</sequence>
<protein>
    <submittedName>
        <fullName evidence="1">Uncharacterized protein</fullName>
    </submittedName>
</protein>
<keyword evidence="2" id="KW-1185">Reference proteome</keyword>
<evidence type="ECO:0000313" key="2">
    <source>
        <dbReference type="Proteomes" id="UP001417504"/>
    </source>
</evidence>
<accession>A0AAP0I5D1</accession>
<reference evidence="1 2" key="1">
    <citation type="submission" date="2024-01" db="EMBL/GenBank/DDBJ databases">
        <title>Genome assemblies of Stephania.</title>
        <authorList>
            <person name="Yang L."/>
        </authorList>
    </citation>
    <scope>NUCLEOTIDE SEQUENCE [LARGE SCALE GENOMIC DNA]</scope>
    <source>
        <strain evidence="1">QJT</strain>
        <tissue evidence="1">Leaf</tissue>
    </source>
</reference>
<organism evidence="1 2">
    <name type="scientific">Stephania japonica</name>
    <dbReference type="NCBI Taxonomy" id="461633"/>
    <lineage>
        <taxon>Eukaryota</taxon>
        <taxon>Viridiplantae</taxon>
        <taxon>Streptophyta</taxon>
        <taxon>Embryophyta</taxon>
        <taxon>Tracheophyta</taxon>
        <taxon>Spermatophyta</taxon>
        <taxon>Magnoliopsida</taxon>
        <taxon>Ranunculales</taxon>
        <taxon>Menispermaceae</taxon>
        <taxon>Menispermoideae</taxon>
        <taxon>Cissampelideae</taxon>
        <taxon>Stephania</taxon>
    </lineage>
</organism>
<dbReference type="AlphaFoldDB" id="A0AAP0I5D1"/>
<name>A0AAP0I5D1_9MAGN</name>
<evidence type="ECO:0000313" key="1">
    <source>
        <dbReference type="EMBL" id="KAK9108903.1"/>
    </source>
</evidence>
<dbReference type="Proteomes" id="UP001417504">
    <property type="component" value="Unassembled WGS sequence"/>
</dbReference>